<evidence type="ECO:0008006" key="5">
    <source>
        <dbReference type="Google" id="ProtNLM"/>
    </source>
</evidence>
<dbReference type="Proteomes" id="UP001306668">
    <property type="component" value="Unassembled WGS sequence"/>
</dbReference>
<sequence length="293" mass="32446">MLDILSTTAVIKPGQVIYTNLYSRGYGVVVGIHGKQRCEPGATLQDRATFDIVFRATGQQTKQLPESILRGVQWKVFSEVATPAEVQALVFQAEQYAEQQAYEAASEQARHALAVAQLRVDPAYQHLEQTTQDCCHSKLAVRNIRKALKAAFPKVKFSVRSDYSAARVRWKDGPTVEAVDAVVKQFRAGRFDGMTDSYEYSRSPFGDVFGSIQYTFTSREHSDSLVQHAIHQAFIRYADDLAGAEVASVAAFRSGSLWRVPVDLGSIDNLQQLLGRIASRTCVSDGGMTTDWD</sequence>
<feature type="domain" description="Large polyvalent protein associated" evidence="1">
    <location>
        <begin position="137"/>
        <end position="222"/>
    </location>
</feature>
<dbReference type="EMBL" id="BTRJ01000034">
    <property type="protein sequence ID" value="GMR28799.1"/>
    <property type="molecule type" value="Genomic_DNA"/>
</dbReference>
<comment type="caution">
    <text evidence="3">The sequence shown here is derived from an EMBL/GenBank/DDBJ whole genome shotgun (WGS) entry which is preliminary data.</text>
</comment>
<protein>
    <recommendedName>
        <fullName evidence="5">Large polyvalent protein associated domain-containing protein</fullName>
    </recommendedName>
</protein>
<evidence type="ECO:0000259" key="1">
    <source>
        <dbReference type="Pfam" id="PF18847"/>
    </source>
</evidence>
<accession>A0ABQ6QFA3</accession>
<dbReference type="Pfam" id="PF18850">
    <property type="entry name" value="LPD30"/>
    <property type="match status" value="1"/>
</dbReference>
<evidence type="ECO:0000313" key="3">
    <source>
        <dbReference type="EMBL" id="GMR28799.1"/>
    </source>
</evidence>
<dbReference type="RefSeq" id="WP_338167984.1">
    <property type="nucleotide sequence ID" value="NZ_BTRJ01000034.1"/>
</dbReference>
<organism evidence="3 4">
    <name type="scientific">Stenotrophomonas sepilia</name>
    <dbReference type="NCBI Taxonomy" id="2860290"/>
    <lineage>
        <taxon>Bacteria</taxon>
        <taxon>Pseudomonadati</taxon>
        <taxon>Pseudomonadota</taxon>
        <taxon>Gammaproteobacteria</taxon>
        <taxon>Lysobacterales</taxon>
        <taxon>Lysobacteraceae</taxon>
        <taxon>Stenotrophomonas</taxon>
        <taxon>Stenotrophomonas maltophilia group</taxon>
    </lineage>
</organism>
<reference evidence="4" key="1">
    <citation type="submission" date="2023-07" db="EMBL/GenBank/DDBJ databases">
        <title>Genome sequence of Stenotrophomonas sp. Alg010 isolated from Sargassum waste.</title>
        <authorList>
            <person name="Mohapatra"/>
            <person name="B.R."/>
        </authorList>
    </citation>
    <scope>NUCLEOTIDE SEQUENCE [LARGE SCALE GENOMIC DNA]</scope>
    <source>
        <strain evidence="4">Alg010</strain>
    </source>
</reference>
<dbReference type="InterPro" id="IPR040631">
    <property type="entry name" value="LPD30"/>
</dbReference>
<keyword evidence="4" id="KW-1185">Reference proteome</keyword>
<proteinExistence type="predicted"/>
<name>A0ABQ6QFA3_9GAMM</name>
<evidence type="ECO:0000259" key="2">
    <source>
        <dbReference type="Pfam" id="PF18850"/>
    </source>
</evidence>
<evidence type="ECO:0000313" key="4">
    <source>
        <dbReference type="Proteomes" id="UP001306668"/>
    </source>
</evidence>
<dbReference type="Pfam" id="PF18847">
    <property type="entry name" value="LPD29"/>
    <property type="match status" value="1"/>
</dbReference>
<gene>
    <name evidence="3" type="ORF">STENOSP10_30200</name>
</gene>
<dbReference type="InterPro" id="IPR041311">
    <property type="entry name" value="LPD29"/>
</dbReference>
<feature type="domain" description="Large polyvalent protein associated" evidence="2">
    <location>
        <begin position="14"/>
        <end position="121"/>
    </location>
</feature>